<evidence type="ECO:0000256" key="1">
    <source>
        <dbReference type="SAM" id="Coils"/>
    </source>
</evidence>
<accession>A2DG48</accession>
<feature type="region of interest" description="Disordered" evidence="2">
    <location>
        <begin position="421"/>
        <end position="447"/>
    </location>
</feature>
<dbReference type="AlphaFoldDB" id="A2DG48"/>
<name>A2DG48_TRIV3</name>
<dbReference type="KEGG" id="tva:5466218"/>
<keyword evidence="4" id="KW-1185">Reference proteome</keyword>
<dbReference type="VEuPathDB" id="TrichDB:TVAG_163710"/>
<dbReference type="RefSeq" id="XP_001581661.1">
    <property type="nucleotide sequence ID" value="XM_001581611.1"/>
</dbReference>
<evidence type="ECO:0000313" key="3">
    <source>
        <dbReference type="EMBL" id="EAY20675.1"/>
    </source>
</evidence>
<dbReference type="EMBL" id="DS113196">
    <property type="protein sequence ID" value="EAY20675.1"/>
    <property type="molecule type" value="Genomic_DNA"/>
</dbReference>
<evidence type="ECO:0000256" key="2">
    <source>
        <dbReference type="SAM" id="MobiDB-lite"/>
    </source>
</evidence>
<gene>
    <name evidence="3" type="ORF">TVAG_163710</name>
</gene>
<keyword evidence="1" id="KW-0175">Coiled coil</keyword>
<feature type="coiled-coil region" evidence="1">
    <location>
        <begin position="720"/>
        <end position="747"/>
    </location>
</feature>
<evidence type="ECO:0000313" key="4">
    <source>
        <dbReference type="Proteomes" id="UP000001542"/>
    </source>
</evidence>
<feature type="region of interest" description="Disordered" evidence="2">
    <location>
        <begin position="497"/>
        <end position="532"/>
    </location>
</feature>
<dbReference type="VEuPathDB" id="TrichDB:TVAGG3_0953780"/>
<sequence>MNRGPSGDLSQPKIQLFNPNVVKVEKILQKIRNTLTNYLLPSVQTDFINTTYSQLIETIPSAEDPESSFDTFWESWVPFREDAIQVCSQSAVEYSGDYVSECFEEINKILDEISKMPTDGIATKRNIDENVQKISKLTSSIKSLLDSQYDSDLDEKQQLKNLLMQRTKIRHYKTDIVNKYTQFFDSIQRSNSQKRIIEIIDNIFKNINCLPEQEKSMKSIQADLSNAEAQLYHLFEPQNVKIELLKTKKASKIASSNPSILVEEVDSEEDVDDEPHFYNTTEVPERIGKTRNFVSDSDRDEAKPPNSTPIKLKAARKHFGTDDYNEIKLGINQSPKPSPHFDSINEYEVEEEYFEEEQNSQSRSRFSSGLQSIDDNKIKNISERDIQEQESDILTDNYSSYNNKESSSVMEDQPPYIPPLMTPDILKSKPKPQRMAKTPQPQDSIQPLDLSQEKLGLNLELSDDDNDIEQKLASNNISKKYKKNINMTAKAITPNVNRMKNKQKQIHSKPIKLVEEESSDDQNTQEQKNDDSKNYELIIKQLKEQLAQKDDNYETLRVQLEISFEENKELTEQNKKLEAKLLSKKEVTIDQLKMPEESDSEYSDDDDNIENELRTKVDVLEKERHELLKNIEQMTEENEKLVSMTQQMQLHNDRSAEDKDRLRLYEEMQQILLAEVARCRKGQDANVSDILAALSATREENLMLKTQKAKLLNDKGIKNIDSMLSENQRLIDENADLRKKIGTLKLQIGKNPGTFEALRRALLSSMMSEINMRMQMQLMAISKVESNGNNQIEELKKNFEQTVTWANEQQKQAQMESSKADINEKQIRDIKERLVRAAKEKGVNVDNMDSLEMLDVLLS</sequence>
<feature type="compositionally biased region" description="Basic residues" evidence="2">
    <location>
        <begin position="499"/>
        <end position="510"/>
    </location>
</feature>
<organism evidence="3 4">
    <name type="scientific">Trichomonas vaginalis (strain ATCC PRA-98 / G3)</name>
    <dbReference type="NCBI Taxonomy" id="412133"/>
    <lineage>
        <taxon>Eukaryota</taxon>
        <taxon>Metamonada</taxon>
        <taxon>Parabasalia</taxon>
        <taxon>Trichomonadida</taxon>
        <taxon>Trichomonadidae</taxon>
        <taxon>Trichomonas</taxon>
    </lineage>
</organism>
<proteinExistence type="predicted"/>
<dbReference type="InParanoid" id="A2DG48"/>
<reference evidence="3" key="1">
    <citation type="submission" date="2006-10" db="EMBL/GenBank/DDBJ databases">
        <authorList>
            <person name="Amadeo P."/>
            <person name="Zhao Q."/>
            <person name="Wortman J."/>
            <person name="Fraser-Liggett C."/>
            <person name="Carlton J."/>
        </authorList>
    </citation>
    <scope>NUCLEOTIDE SEQUENCE</scope>
    <source>
        <strain evidence="3">G3</strain>
    </source>
</reference>
<dbReference type="SMR" id="A2DG48"/>
<dbReference type="Proteomes" id="UP000001542">
    <property type="component" value="Unassembled WGS sequence"/>
</dbReference>
<reference evidence="3" key="2">
    <citation type="journal article" date="2007" name="Science">
        <title>Draft genome sequence of the sexually transmitted pathogen Trichomonas vaginalis.</title>
        <authorList>
            <person name="Carlton J.M."/>
            <person name="Hirt R.P."/>
            <person name="Silva J.C."/>
            <person name="Delcher A.L."/>
            <person name="Schatz M."/>
            <person name="Zhao Q."/>
            <person name="Wortman J.R."/>
            <person name="Bidwell S.L."/>
            <person name="Alsmark U.C.M."/>
            <person name="Besteiro S."/>
            <person name="Sicheritz-Ponten T."/>
            <person name="Noel C.J."/>
            <person name="Dacks J.B."/>
            <person name="Foster P.G."/>
            <person name="Simillion C."/>
            <person name="Van de Peer Y."/>
            <person name="Miranda-Saavedra D."/>
            <person name="Barton G.J."/>
            <person name="Westrop G.D."/>
            <person name="Mueller S."/>
            <person name="Dessi D."/>
            <person name="Fiori P.L."/>
            <person name="Ren Q."/>
            <person name="Paulsen I."/>
            <person name="Zhang H."/>
            <person name="Bastida-Corcuera F.D."/>
            <person name="Simoes-Barbosa A."/>
            <person name="Brown M.T."/>
            <person name="Hayes R.D."/>
            <person name="Mukherjee M."/>
            <person name="Okumura C.Y."/>
            <person name="Schneider R."/>
            <person name="Smith A.J."/>
            <person name="Vanacova S."/>
            <person name="Villalvazo M."/>
            <person name="Haas B.J."/>
            <person name="Pertea M."/>
            <person name="Feldblyum T.V."/>
            <person name="Utterback T.R."/>
            <person name="Shu C.L."/>
            <person name="Osoegawa K."/>
            <person name="de Jong P.J."/>
            <person name="Hrdy I."/>
            <person name="Horvathova L."/>
            <person name="Zubacova Z."/>
            <person name="Dolezal P."/>
            <person name="Malik S.B."/>
            <person name="Logsdon J.M. Jr."/>
            <person name="Henze K."/>
            <person name="Gupta A."/>
            <person name="Wang C.C."/>
            <person name="Dunne R.L."/>
            <person name="Upcroft J.A."/>
            <person name="Upcroft P."/>
            <person name="White O."/>
            <person name="Salzberg S.L."/>
            <person name="Tang P."/>
            <person name="Chiu C.-H."/>
            <person name="Lee Y.-S."/>
            <person name="Embley T.M."/>
            <person name="Coombs G.H."/>
            <person name="Mottram J.C."/>
            <person name="Tachezy J."/>
            <person name="Fraser-Liggett C.M."/>
            <person name="Johnson P.J."/>
        </authorList>
    </citation>
    <scope>NUCLEOTIDE SEQUENCE [LARGE SCALE GENOMIC DNA]</scope>
    <source>
        <strain evidence="3">G3</strain>
    </source>
</reference>
<protein>
    <submittedName>
        <fullName evidence="3">Uncharacterized protein</fullName>
    </submittedName>
</protein>